<name>A0AAW8CUQ2_9PAST</name>
<comment type="caution">
    <text evidence="1">The sequence shown here is derived from an EMBL/GenBank/DDBJ whole genome shotgun (WGS) entry which is preliminary data.</text>
</comment>
<reference evidence="1" key="1">
    <citation type="journal article" date="2023" name="Front. Microbiol.">
        <title>Phylogeography and host specificity of Pasteurellaceae pathogenic to sea-farmed fish in the north-east Atlantic.</title>
        <authorList>
            <person name="Gulla S."/>
            <person name="Colquhoun D.J."/>
            <person name="Olsen A.B."/>
            <person name="Spilsberg B."/>
            <person name="Lagesen K."/>
            <person name="Aakesson C.P."/>
            <person name="Strom S."/>
            <person name="Manji F."/>
            <person name="Birkbeck T.H."/>
            <person name="Nilsen H.K."/>
        </authorList>
    </citation>
    <scope>NUCLEOTIDE SEQUENCE</scope>
    <source>
        <strain evidence="1">VIB1234</strain>
    </source>
</reference>
<dbReference type="EMBL" id="JASAYJ010000027">
    <property type="protein sequence ID" value="MDP8188077.1"/>
    <property type="molecule type" value="Genomic_DNA"/>
</dbReference>
<dbReference type="RefSeq" id="WP_211599332.1">
    <property type="nucleotide sequence ID" value="NZ_JAGRQI010000029.1"/>
</dbReference>
<evidence type="ECO:0000313" key="2">
    <source>
        <dbReference type="Proteomes" id="UP001230466"/>
    </source>
</evidence>
<gene>
    <name evidence="1" type="ORF">QJU78_09950</name>
</gene>
<sequence length="297" mass="34797">MNLKNNFSTDTAKKIFGNKDNAISFLLALQNEKKFDLPVKIISRGKNKGQIVLDLNTNELWTSLVKNWDFENGEKIIRNLFKESSKYKSGKNSYKVMQILLEEWQKLQLGNISWPFSQGDFDGFVQRVNSENIFGIEKDEKVKQAAVKYRRIKEINTVRNDFIETLIFEKNTNILPTLNHRRGVDFFINGISFDQKVAKSPTNEFKKRYGANWKKEAIKHPEKVAEYLYKYQDEGRFGADSRLLVVYLDEYISIDKIAETIQKTDLENPLEITFQYNHKTQGIKTYKVNCFIILLYN</sequence>
<dbReference type="Proteomes" id="UP001230466">
    <property type="component" value="Unassembled WGS sequence"/>
</dbReference>
<proteinExistence type="predicted"/>
<accession>A0AAW8CUQ2</accession>
<protein>
    <submittedName>
        <fullName evidence="1">Uncharacterized protein</fullName>
    </submittedName>
</protein>
<organism evidence="1 2">
    <name type="scientific">Pasteurella atlantica</name>
    <dbReference type="NCBI Taxonomy" id="2827233"/>
    <lineage>
        <taxon>Bacteria</taxon>
        <taxon>Pseudomonadati</taxon>
        <taxon>Pseudomonadota</taxon>
        <taxon>Gammaproteobacteria</taxon>
        <taxon>Pasteurellales</taxon>
        <taxon>Pasteurellaceae</taxon>
        <taxon>Pasteurella</taxon>
    </lineage>
</organism>
<dbReference type="AlphaFoldDB" id="A0AAW8CUQ2"/>
<evidence type="ECO:0000313" key="1">
    <source>
        <dbReference type="EMBL" id="MDP8188077.1"/>
    </source>
</evidence>